<dbReference type="RefSeq" id="WP_212692389.1">
    <property type="nucleotide sequence ID" value="NZ_CP058561.1"/>
</dbReference>
<organism evidence="8 9">
    <name type="scientific">Vallitalea guaymasensis</name>
    <dbReference type="NCBI Taxonomy" id="1185412"/>
    <lineage>
        <taxon>Bacteria</taxon>
        <taxon>Bacillati</taxon>
        <taxon>Bacillota</taxon>
        <taxon>Clostridia</taxon>
        <taxon>Lachnospirales</taxon>
        <taxon>Vallitaleaceae</taxon>
        <taxon>Vallitalea</taxon>
    </lineage>
</organism>
<keyword evidence="9" id="KW-1185">Reference proteome</keyword>
<evidence type="ECO:0000256" key="1">
    <source>
        <dbReference type="ARBA" id="ARBA00004193"/>
    </source>
</evidence>
<dbReference type="InterPro" id="IPR000914">
    <property type="entry name" value="SBP_5_dom"/>
</dbReference>
<dbReference type="GO" id="GO:1904680">
    <property type="term" value="F:peptide transmembrane transporter activity"/>
    <property type="evidence" value="ECO:0007669"/>
    <property type="project" value="TreeGrafter"/>
</dbReference>
<dbReference type="Proteomes" id="UP000677305">
    <property type="component" value="Chromosome"/>
</dbReference>
<dbReference type="CDD" id="cd00995">
    <property type="entry name" value="PBP2_NikA_DppA_OppA_like"/>
    <property type="match status" value="1"/>
</dbReference>
<reference evidence="8 9" key="1">
    <citation type="submission" date="2020-07" db="EMBL/GenBank/DDBJ databases">
        <title>Vallitalea guaymasensis genome.</title>
        <authorList>
            <person name="Postec A."/>
        </authorList>
    </citation>
    <scope>NUCLEOTIDE SEQUENCE [LARGE SCALE GENOMIC DNA]</scope>
    <source>
        <strain evidence="8 9">Ra1766G1</strain>
    </source>
</reference>
<evidence type="ECO:0000256" key="5">
    <source>
        <dbReference type="SAM" id="MobiDB-lite"/>
    </source>
</evidence>
<accession>A0A8J8M850</accession>
<keyword evidence="3" id="KW-0813">Transport</keyword>
<dbReference type="PIRSF" id="PIRSF002741">
    <property type="entry name" value="MppA"/>
    <property type="match status" value="1"/>
</dbReference>
<evidence type="ECO:0000256" key="6">
    <source>
        <dbReference type="SAM" id="SignalP"/>
    </source>
</evidence>
<dbReference type="Gene3D" id="3.40.190.10">
    <property type="entry name" value="Periplasmic binding protein-like II"/>
    <property type="match status" value="1"/>
</dbReference>
<dbReference type="GO" id="GO:0043190">
    <property type="term" value="C:ATP-binding cassette (ABC) transporter complex"/>
    <property type="evidence" value="ECO:0007669"/>
    <property type="project" value="InterPro"/>
</dbReference>
<dbReference type="GO" id="GO:0042597">
    <property type="term" value="C:periplasmic space"/>
    <property type="evidence" value="ECO:0007669"/>
    <property type="project" value="UniProtKB-ARBA"/>
</dbReference>
<evidence type="ECO:0000256" key="3">
    <source>
        <dbReference type="ARBA" id="ARBA00022448"/>
    </source>
</evidence>
<dbReference type="PROSITE" id="PS51257">
    <property type="entry name" value="PROKAR_LIPOPROTEIN"/>
    <property type="match status" value="1"/>
</dbReference>
<dbReference type="SUPFAM" id="SSF53850">
    <property type="entry name" value="Periplasmic binding protein-like II"/>
    <property type="match status" value="1"/>
</dbReference>
<feature type="domain" description="Solute-binding protein family 5" evidence="7">
    <location>
        <begin position="106"/>
        <end position="466"/>
    </location>
</feature>
<dbReference type="InterPro" id="IPR039424">
    <property type="entry name" value="SBP_5"/>
</dbReference>
<proteinExistence type="inferred from homology"/>
<dbReference type="KEGG" id="vgu:HYG85_04010"/>
<evidence type="ECO:0000256" key="4">
    <source>
        <dbReference type="ARBA" id="ARBA00022729"/>
    </source>
</evidence>
<dbReference type="PROSITE" id="PS01040">
    <property type="entry name" value="SBP_BACTERIAL_5"/>
    <property type="match status" value="1"/>
</dbReference>
<name>A0A8J8M850_9FIRM</name>
<evidence type="ECO:0000313" key="9">
    <source>
        <dbReference type="Proteomes" id="UP000677305"/>
    </source>
</evidence>
<dbReference type="Gene3D" id="3.90.76.10">
    <property type="entry name" value="Dipeptide-binding Protein, Domain 1"/>
    <property type="match status" value="1"/>
</dbReference>
<keyword evidence="4 6" id="KW-0732">Signal</keyword>
<dbReference type="PANTHER" id="PTHR30290">
    <property type="entry name" value="PERIPLASMIC BINDING COMPONENT OF ABC TRANSPORTER"/>
    <property type="match status" value="1"/>
</dbReference>
<feature type="chain" id="PRO_5038549123" evidence="6">
    <location>
        <begin position="24"/>
        <end position="549"/>
    </location>
</feature>
<protein>
    <submittedName>
        <fullName evidence="8">ABC transporter substrate-binding protein</fullName>
    </submittedName>
</protein>
<dbReference type="Gene3D" id="3.10.105.10">
    <property type="entry name" value="Dipeptide-binding Protein, Domain 3"/>
    <property type="match status" value="1"/>
</dbReference>
<comment type="subcellular location">
    <subcellularLocation>
        <location evidence="1">Cell membrane</location>
        <topology evidence="1">Lipid-anchor</topology>
    </subcellularLocation>
</comment>
<dbReference type="InterPro" id="IPR023765">
    <property type="entry name" value="SBP_5_CS"/>
</dbReference>
<sequence length="549" mass="61972">MKKRAVLVTFLVLIMMITGCKNNQDIKADQNLQEEQKSGSANVDNGAEDNTDSVKPVNEEVLIDQSKEIVLAGTRNIAPGEKDAYYCSSALMVWEPLITKGSDYGPKPKLAASYSANEDYTVWTFKLREDVKFHDGEVFNADAVIANFDRMKLGKKSSSFYGMDINRTYPGLLEVNKKDDYTIELVFENPLPTLDYSMTDFGSAMFSPNNFDEEGNFNGFPMGTGPFKLTENVLDEYCVIEKNNDYYGEKALAERIKIKVIPSPDTRFAALKAEEVMGVIDLGAIQPVMAMELIKDNRFGISHTPSTITHYILLNGNKEPFNDLRLRQAVSLLIDRQLIIDSFYAGLGEPTVNVLNACTPFYKEFDIEHDVEKAKKLAKEVLGDERVKVSFVLRQGELDRYPNKEEAQLLQSQLSELGIDAEITILESSAWNDVVKAGDFDISLKIKGLSSAEPNTLFKTMMKTDNGLNKRWNFGYSNKTVDTLITDVENETDMDKRKEIYKKIQGYSVNEFPAVPYFNDVNLIAYNKKIEGYEAMYYGVSLEKTKWAE</sequence>
<dbReference type="AlphaFoldDB" id="A0A8J8M850"/>
<dbReference type="InterPro" id="IPR030678">
    <property type="entry name" value="Peptide/Ni-bd"/>
</dbReference>
<dbReference type="GO" id="GO:0015833">
    <property type="term" value="P:peptide transport"/>
    <property type="evidence" value="ECO:0007669"/>
    <property type="project" value="TreeGrafter"/>
</dbReference>
<feature type="compositionally biased region" description="Polar residues" evidence="5">
    <location>
        <begin position="31"/>
        <end position="43"/>
    </location>
</feature>
<comment type="similarity">
    <text evidence="2">Belongs to the bacterial solute-binding protein 5 family.</text>
</comment>
<evidence type="ECO:0000259" key="7">
    <source>
        <dbReference type="Pfam" id="PF00496"/>
    </source>
</evidence>
<gene>
    <name evidence="8" type="ORF">HYG85_04010</name>
</gene>
<dbReference type="Pfam" id="PF00496">
    <property type="entry name" value="SBP_bac_5"/>
    <property type="match status" value="1"/>
</dbReference>
<evidence type="ECO:0000256" key="2">
    <source>
        <dbReference type="ARBA" id="ARBA00005695"/>
    </source>
</evidence>
<dbReference type="EMBL" id="CP058561">
    <property type="protein sequence ID" value="QUH28122.1"/>
    <property type="molecule type" value="Genomic_DNA"/>
</dbReference>
<evidence type="ECO:0000313" key="8">
    <source>
        <dbReference type="EMBL" id="QUH28122.1"/>
    </source>
</evidence>
<feature type="region of interest" description="Disordered" evidence="5">
    <location>
        <begin position="31"/>
        <end position="57"/>
    </location>
</feature>
<dbReference type="PANTHER" id="PTHR30290:SF9">
    <property type="entry name" value="OLIGOPEPTIDE-BINDING PROTEIN APPA"/>
    <property type="match status" value="1"/>
</dbReference>
<feature type="signal peptide" evidence="6">
    <location>
        <begin position="1"/>
        <end position="23"/>
    </location>
</feature>